<dbReference type="RefSeq" id="WP_255889414.1">
    <property type="nucleotide sequence ID" value="NZ_JAFMZM010000002.1"/>
</dbReference>
<evidence type="ECO:0000256" key="1">
    <source>
        <dbReference type="ARBA" id="ARBA00005254"/>
    </source>
</evidence>
<dbReference type="InterPro" id="IPR052342">
    <property type="entry name" value="MCH/BMMD"/>
</dbReference>
<accession>A0ABW2N0A7</accession>
<dbReference type="SUPFAM" id="SSF54637">
    <property type="entry name" value="Thioesterase/thiol ester dehydrase-isomerase"/>
    <property type="match status" value="1"/>
</dbReference>
<comment type="similarity">
    <text evidence="1">Belongs to the enoyl-CoA hydratase/isomerase family.</text>
</comment>
<keyword evidence="4" id="KW-1185">Reference proteome</keyword>
<evidence type="ECO:0000259" key="2">
    <source>
        <dbReference type="Pfam" id="PF01575"/>
    </source>
</evidence>
<feature type="domain" description="MaoC-like" evidence="2">
    <location>
        <begin position="23"/>
        <end position="131"/>
    </location>
</feature>
<dbReference type="Gene3D" id="3.10.129.10">
    <property type="entry name" value="Hotdog Thioesterase"/>
    <property type="match status" value="1"/>
</dbReference>
<proteinExistence type="inferred from homology"/>
<name>A0ABW2N0A7_9ACTN</name>
<gene>
    <name evidence="3" type="ORF">ACFQO6_03510</name>
</gene>
<organism evidence="3 4">
    <name type="scientific">Nocardioides astragali</name>
    <dbReference type="NCBI Taxonomy" id="1776736"/>
    <lineage>
        <taxon>Bacteria</taxon>
        <taxon>Bacillati</taxon>
        <taxon>Actinomycetota</taxon>
        <taxon>Actinomycetes</taxon>
        <taxon>Propionibacteriales</taxon>
        <taxon>Nocardioidaceae</taxon>
        <taxon>Nocardioides</taxon>
    </lineage>
</organism>
<dbReference type="InterPro" id="IPR002539">
    <property type="entry name" value="MaoC-like_dom"/>
</dbReference>
<dbReference type="PANTHER" id="PTHR43664">
    <property type="entry name" value="MONOAMINE OXIDASE-RELATED"/>
    <property type="match status" value="1"/>
</dbReference>
<reference evidence="4" key="1">
    <citation type="journal article" date="2019" name="Int. J. Syst. Evol. Microbiol.">
        <title>The Global Catalogue of Microorganisms (GCM) 10K type strain sequencing project: providing services to taxonomists for standard genome sequencing and annotation.</title>
        <authorList>
            <consortium name="The Broad Institute Genomics Platform"/>
            <consortium name="The Broad Institute Genome Sequencing Center for Infectious Disease"/>
            <person name="Wu L."/>
            <person name="Ma J."/>
        </authorList>
    </citation>
    <scope>NUCLEOTIDE SEQUENCE [LARGE SCALE GENOMIC DNA]</scope>
    <source>
        <strain evidence="4">FCH27</strain>
    </source>
</reference>
<dbReference type="PANTHER" id="PTHR43664:SF1">
    <property type="entry name" value="BETA-METHYLMALYL-COA DEHYDRATASE"/>
    <property type="match status" value="1"/>
</dbReference>
<evidence type="ECO:0000313" key="4">
    <source>
        <dbReference type="Proteomes" id="UP001596524"/>
    </source>
</evidence>
<dbReference type="InterPro" id="IPR029069">
    <property type="entry name" value="HotDog_dom_sf"/>
</dbReference>
<evidence type="ECO:0000313" key="3">
    <source>
        <dbReference type="EMBL" id="MFC7359325.1"/>
    </source>
</evidence>
<protein>
    <submittedName>
        <fullName evidence="3">MaoC/PaaZ C-terminal domain-containing protein</fullName>
    </submittedName>
</protein>
<dbReference type="EMBL" id="JBHTCH010000004">
    <property type="protein sequence ID" value="MFC7359325.1"/>
    <property type="molecule type" value="Genomic_DNA"/>
</dbReference>
<comment type="caution">
    <text evidence="3">The sequence shown here is derived from an EMBL/GenBank/DDBJ whole genome shotgun (WGS) entry which is preliminary data.</text>
</comment>
<dbReference type="Proteomes" id="UP001596524">
    <property type="component" value="Unassembled WGS sequence"/>
</dbReference>
<sequence length="161" mass="17813">MTVSTSRGPATRTGLYLDEFDVGQAWVTQARTITDADLVNFAGLSGDFNPLHMDEEFARRTQFGGRIFHGPGVFAVAIGLESRLGIKDETAIAFLGMTWNLIRPVAIGDTIHVLQTVAEVRPSRSKPDRGVVTFDVLVKNQRDETCHEGQWFVMFRRAASS</sequence>
<dbReference type="Pfam" id="PF01575">
    <property type="entry name" value="MaoC_dehydratas"/>
    <property type="match status" value="1"/>
</dbReference>